<evidence type="ECO:0000256" key="6">
    <source>
        <dbReference type="SAM" id="Phobius"/>
    </source>
</evidence>
<keyword evidence="8" id="KW-1185">Reference proteome</keyword>
<dbReference type="PIRSF" id="PIRSF006060">
    <property type="entry name" value="AA_transporter"/>
    <property type="match status" value="1"/>
</dbReference>
<feature type="transmembrane region" description="Helical" evidence="6">
    <location>
        <begin position="30"/>
        <end position="52"/>
    </location>
</feature>
<feature type="transmembrane region" description="Helical" evidence="6">
    <location>
        <begin position="153"/>
        <end position="173"/>
    </location>
</feature>
<dbReference type="GO" id="GO:0022857">
    <property type="term" value="F:transmembrane transporter activity"/>
    <property type="evidence" value="ECO:0007669"/>
    <property type="project" value="InterPro"/>
</dbReference>
<reference evidence="7 8" key="1">
    <citation type="journal article" date="2019" name="Nat. Ecol. Evol.">
        <title>Megaphylogeny resolves global patterns of mushroom evolution.</title>
        <authorList>
            <person name="Varga T."/>
            <person name="Krizsan K."/>
            <person name="Foldi C."/>
            <person name="Dima B."/>
            <person name="Sanchez-Garcia M."/>
            <person name="Sanchez-Ramirez S."/>
            <person name="Szollosi G.J."/>
            <person name="Szarkandi J.G."/>
            <person name="Papp V."/>
            <person name="Albert L."/>
            <person name="Andreopoulos W."/>
            <person name="Angelini C."/>
            <person name="Antonin V."/>
            <person name="Barry K.W."/>
            <person name="Bougher N.L."/>
            <person name="Buchanan P."/>
            <person name="Buyck B."/>
            <person name="Bense V."/>
            <person name="Catcheside P."/>
            <person name="Chovatia M."/>
            <person name="Cooper J."/>
            <person name="Damon W."/>
            <person name="Desjardin D."/>
            <person name="Finy P."/>
            <person name="Geml J."/>
            <person name="Haridas S."/>
            <person name="Hughes K."/>
            <person name="Justo A."/>
            <person name="Karasinski D."/>
            <person name="Kautmanova I."/>
            <person name="Kiss B."/>
            <person name="Kocsube S."/>
            <person name="Kotiranta H."/>
            <person name="LaButti K.M."/>
            <person name="Lechner B.E."/>
            <person name="Liimatainen K."/>
            <person name="Lipzen A."/>
            <person name="Lukacs Z."/>
            <person name="Mihaltcheva S."/>
            <person name="Morgado L.N."/>
            <person name="Niskanen T."/>
            <person name="Noordeloos M.E."/>
            <person name="Ohm R.A."/>
            <person name="Ortiz-Santana B."/>
            <person name="Ovrebo C."/>
            <person name="Racz N."/>
            <person name="Riley R."/>
            <person name="Savchenko A."/>
            <person name="Shiryaev A."/>
            <person name="Soop K."/>
            <person name="Spirin V."/>
            <person name="Szebenyi C."/>
            <person name="Tomsovsky M."/>
            <person name="Tulloss R.E."/>
            <person name="Uehling J."/>
            <person name="Grigoriev I.V."/>
            <person name="Vagvolgyi C."/>
            <person name="Papp T."/>
            <person name="Martin F.M."/>
            <person name="Miettinen O."/>
            <person name="Hibbett D.S."/>
            <person name="Nagy L.G."/>
        </authorList>
    </citation>
    <scope>NUCLEOTIDE SEQUENCE [LARGE SCALE GENOMIC DNA]</scope>
    <source>
        <strain evidence="7 8">CBS 166.37</strain>
    </source>
</reference>
<keyword evidence="5 6" id="KW-0472">Membrane</keyword>
<dbReference type="PROSITE" id="PS00218">
    <property type="entry name" value="AMINO_ACID_PERMEASE_1"/>
    <property type="match status" value="1"/>
</dbReference>
<sequence length="514" mass="55456">MSEMADSDALAAQGLQKLGYQQELTRSRGLLHMLFMALAIMAVPFGIVAPIFTSLIGGGPVTMLWGWVLVSFLSLPTALSLAEICSKYPTSAGAYYWVFRLSSPRYRVLFSWINGWLTMVGVWTISLAVTFGSTQLLVAGISIFKPEFAPLPWQTYLLFLAVTVVATVFGLFFNGALPTIDIMSAVWTLLGLIVIAVCLPVKSAVRHPASYVFTHFDATGTGWAPGVSFLIGLLPPACTYVAVPMITNMAEEVHSPSVHVPAALVWSIPIGAVCGILFLLPIIFTLPDIGILLSVPTGQPIGLMYELIMGSPGAGFAMWFIVFGTAMFCAISICCAASRATWSFARDKAIPFHGVFSKVNHKLGVPINAYLLSTIIQLLLGLLYLGSSTAFNAFVGVAIICLGASYAMPILISVLNGRKDMEEAPFSLGKWGFLVNILAVLWVGLEIVIFSMPVIIPTTVITMNYAAVIFVGFTVISSVWYLVDGRYRYTGPPLPEDISNRSPSVSSTNEKDES</sequence>
<keyword evidence="4 6" id="KW-1133">Transmembrane helix</keyword>
<evidence type="ECO:0000256" key="5">
    <source>
        <dbReference type="ARBA" id="ARBA00023136"/>
    </source>
</evidence>
<feature type="transmembrane region" description="Helical" evidence="6">
    <location>
        <begin position="64"/>
        <end position="85"/>
    </location>
</feature>
<protein>
    <submittedName>
        <fullName evidence="7">Amino acid transporter</fullName>
    </submittedName>
</protein>
<feature type="transmembrane region" description="Helical" evidence="6">
    <location>
        <begin position="391"/>
        <end position="412"/>
    </location>
</feature>
<dbReference type="OrthoDB" id="3900342at2759"/>
<dbReference type="PANTHER" id="PTHR45649:SF28">
    <property type="entry name" value="TRANSPORTER, PUTATIVE (EUROFUNG)-RELATED"/>
    <property type="match status" value="1"/>
</dbReference>
<feature type="transmembrane region" description="Helical" evidence="6">
    <location>
        <begin position="263"/>
        <end position="284"/>
    </location>
</feature>
<evidence type="ECO:0000256" key="3">
    <source>
        <dbReference type="ARBA" id="ARBA00022692"/>
    </source>
</evidence>
<dbReference type="Pfam" id="PF13520">
    <property type="entry name" value="AA_permease_2"/>
    <property type="match status" value="1"/>
</dbReference>
<dbReference type="AlphaFoldDB" id="A0A5C3LXZ8"/>
<name>A0A5C3LXZ8_9AGAR</name>
<dbReference type="Gene3D" id="1.20.1740.10">
    <property type="entry name" value="Amino acid/polyamine transporter I"/>
    <property type="match status" value="1"/>
</dbReference>
<feature type="transmembrane region" description="Helical" evidence="6">
    <location>
        <begin position="363"/>
        <end position="385"/>
    </location>
</feature>
<feature type="transmembrane region" description="Helical" evidence="6">
    <location>
        <begin position="106"/>
        <end position="133"/>
    </location>
</feature>
<dbReference type="EMBL" id="ML213606">
    <property type="protein sequence ID" value="TFK37810.1"/>
    <property type="molecule type" value="Genomic_DNA"/>
</dbReference>
<feature type="transmembrane region" description="Helical" evidence="6">
    <location>
        <begin position="316"/>
        <end position="342"/>
    </location>
</feature>
<dbReference type="STRING" id="68775.A0A5C3LXZ8"/>
<evidence type="ECO:0000256" key="4">
    <source>
        <dbReference type="ARBA" id="ARBA00022989"/>
    </source>
</evidence>
<keyword evidence="3 6" id="KW-0812">Transmembrane</keyword>
<comment type="subcellular location">
    <subcellularLocation>
        <location evidence="1">Membrane</location>
        <topology evidence="1">Multi-pass membrane protein</topology>
    </subcellularLocation>
</comment>
<evidence type="ECO:0000313" key="7">
    <source>
        <dbReference type="EMBL" id="TFK37810.1"/>
    </source>
</evidence>
<dbReference type="GO" id="GO:0006865">
    <property type="term" value="P:amino acid transport"/>
    <property type="evidence" value="ECO:0007669"/>
    <property type="project" value="InterPro"/>
</dbReference>
<dbReference type="GO" id="GO:0016020">
    <property type="term" value="C:membrane"/>
    <property type="evidence" value="ECO:0007669"/>
    <property type="project" value="UniProtKB-SubCell"/>
</dbReference>
<feature type="transmembrane region" description="Helical" evidence="6">
    <location>
        <begin position="223"/>
        <end position="243"/>
    </location>
</feature>
<feature type="transmembrane region" description="Helical" evidence="6">
    <location>
        <begin position="433"/>
        <end position="456"/>
    </location>
</feature>
<keyword evidence="2" id="KW-0813">Transport</keyword>
<evidence type="ECO:0000256" key="1">
    <source>
        <dbReference type="ARBA" id="ARBA00004141"/>
    </source>
</evidence>
<dbReference type="PANTHER" id="PTHR45649">
    <property type="entry name" value="AMINO-ACID PERMEASE BAT1"/>
    <property type="match status" value="1"/>
</dbReference>
<organism evidence="7 8">
    <name type="scientific">Crucibulum laeve</name>
    <dbReference type="NCBI Taxonomy" id="68775"/>
    <lineage>
        <taxon>Eukaryota</taxon>
        <taxon>Fungi</taxon>
        <taxon>Dikarya</taxon>
        <taxon>Basidiomycota</taxon>
        <taxon>Agaricomycotina</taxon>
        <taxon>Agaricomycetes</taxon>
        <taxon>Agaricomycetidae</taxon>
        <taxon>Agaricales</taxon>
        <taxon>Agaricineae</taxon>
        <taxon>Nidulariaceae</taxon>
        <taxon>Crucibulum</taxon>
    </lineage>
</organism>
<feature type="transmembrane region" description="Helical" evidence="6">
    <location>
        <begin position="462"/>
        <end position="483"/>
    </location>
</feature>
<proteinExistence type="predicted"/>
<dbReference type="InterPro" id="IPR004840">
    <property type="entry name" value="Amino_acid_permease_CS"/>
</dbReference>
<dbReference type="Proteomes" id="UP000308652">
    <property type="component" value="Unassembled WGS sequence"/>
</dbReference>
<gene>
    <name evidence="7" type="ORF">BDQ12DRAFT_749582</name>
</gene>
<accession>A0A5C3LXZ8</accession>
<dbReference type="InterPro" id="IPR002293">
    <property type="entry name" value="AA/rel_permease1"/>
</dbReference>
<feature type="transmembrane region" description="Helical" evidence="6">
    <location>
        <begin position="185"/>
        <end position="203"/>
    </location>
</feature>
<evidence type="ECO:0000256" key="2">
    <source>
        <dbReference type="ARBA" id="ARBA00022448"/>
    </source>
</evidence>
<evidence type="ECO:0000313" key="8">
    <source>
        <dbReference type="Proteomes" id="UP000308652"/>
    </source>
</evidence>